<dbReference type="EMBL" id="JACSNX010000001">
    <property type="protein sequence ID" value="MBM6850116.1"/>
    <property type="molecule type" value="Genomic_DNA"/>
</dbReference>
<keyword evidence="3" id="KW-1185">Reference proteome</keyword>
<dbReference type="Gene3D" id="3.30.420.40">
    <property type="match status" value="2"/>
</dbReference>
<dbReference type="Proteomes" id="UP000719500">
    <property type="component" value="Unassembled WGS sequence"/>
</dbReference>
<dbReference type="Pfam" id="PF17989">
    <property type="entry name" value="ALP_N"/>
    <property type="match status" value="1"/>
</dbReference>
<feature type="domain" description="Actin-like protein N-terminal" evidence="1">
    <location>
        <begin position="53"/>
        <end position="140"/>
    </location>
</feature>
<dbReference type="SUPFAM" id="SSF53067">
    <property type="entry name" value="Actin-like ATPase domain"/>
    <property type="match status" value="2"/>
</dbReference>
<dbReference type="InterPro" id="IPR043129">
    <property type="entry name" value="ATPase_NBD"/>
</dbReference>
<gene>
    <name evidence="2" type="ORF">H9X91_01520</name>
</gene>
<proteinExistence type="predicted"/>
<protein>
    <submittedName>
        <fullName evidence="2">ParM/StbA family protein</fullName>
    </submittedName>
</protein>
<dbReference type="RefSeq" id="WP_204801804.1">
    <property type="nucleotide sequence ID" value="NZ_JACSNX010000001.1"/>
</dbReference>
<comment type="caution">
    <text evidence="2">The sequence shown here is derived from an EMBL/GenBank/DDBJ whole genome shotgun (WGS) entry which is preliminary data.</text>
</comment>
<organism evidence="2 3">
    <name type="scientific">Oscillibacter valericigenes</name>
    <dbReference type="NCBI Taxonomy" id="351091"/>
    <lineage>
        <taxon>Bacteria</taxon>
        <taxon>Bacillati</taxon>
        <taxon>Bacillota</taxon>
        <taxon>Clostridia</taxon>
        <taxon>Eubacteriales</taxon>
        <taxon>Oscillospiraceae</taxon>
        <taxon>Oscillibacter</taxon>
    </lineage>
</organism>
<name>A0ABS2FSP7_9FIRM</name>
<reference evidence="2 3" key="1">
    <citation type="journal article" date="2021" name="Sci. Rep.">
        <title>The distribution of antibiotic resistance genes in chicken gut microbiota commensals.</title>
        <authorList>
            <person name="Juricova H."/>
            <person name="Matiasovicova J."/>
            <person name="Kubasova T."/>
            <person name="Cejkova D."/>
            <person name="Rychlik I."/>
        </authorList>
    </citation>
    <scope>NUCLEOTIDE SEQUENCE [LARGE SCALE GENOMIC DNA]</scope>
    <source>
        <strain evidence="2 3">An411</strain>
    </source>
</reference>
<evidence type="ECO:0000313" key="2">
    <source>
        <dbReference type="EMBL" id="MBM6850116.1"/>
    </source>
</evidence>
<sequence>MIISVDHGNKSIKTPRLLFTSGLIESDTRPGIKTDCIFWNGKYYTLTEKRISYLRDKTEDDRFYVLTLFAIAKELELDGIMEPDEELDITLLVGLPPAHYGQLYSRFEQYFLRKREVVDFEYNGRYYSIRITKVVSYTQALAAAVTKYGELKKHAASYIIDIGGYTVDVLKLRYGKPDLAVVESFEQGVITLYNSIASQCNSQFALHLEDCDIDEVIRGEPTILPGEVQILIRKMANQFLTELCNFLGERGIDLKVSKCVFAGGGSMLLRSIIERSDKVGFPIFIDDIHANAQGYLLLYKSEEAAHGSK</sequence>
<accession>A0ABS2FSP7</accession>
<dbReference type="InterPro" id="IPR040607">
    <property type="entry name" value="ALP_N"/>
</dbReference>
<evidence type="ECO:0000313" key="3">
    <source>
        <dbReference type="Proteomes" id="UP000719500"/>
    </source>
</evidence>
<evidence type="ECO:0000259" key="1">
    <source>
        <dbReference type="Pfam" id="PF17989"/>
    </source>
</evidence>